<evidence type="ECO:0000313" key="4">
    <source>
        <dbReference type="Proteomes" id="UP001597557"/>
    </source>
</evidence>
<organism evidence="3 4">
    <name type="scientific">Mucilaginibacter ximonensis</name>
    <dbReference type="NCBI Taxonomy" id="538021"/>
    <lineage>
        <taxon>Bacteria</taxon>
        <taxon>Pseudomonadati</taxon>
        <taxon>Bacteroidota</taxon>
        <taxon>Sphingobacteriia</taxon>
        <taxon>Sphingobacteriales</taxon>
        <taxon>Sphingobacteriaceae</taxon>
        <taxon>Mucilaginibacter</taxon>
    </lineage>
</organism>
<feature type="domain" description="Outer membrane protein beta-barrel" evidence="2">
    <location>
        <begin position="23"/>
        <end position="193"/>
    </location>
</feature>
<evidence type="ECO:0000256" key="1">
    <source>
        <dbReference type="SAM" id="SignalP"/>
    </source>
</evidence>
<comment type="caution">
    <text evidence="3">The sequence shown here is derived from an EMBL/GenBank/DDBJ whole genome shotgun (WGS) entry which is preliminary data.</text>
</comment>
<feature type="chain" id="PRO_5046913004" evidence="1">
    <location>
        <begin position="25"/>
        <end position="223"/>
    </location>
</feature>
<proteinExistence type="predicted"/>
<accession>A0ABW5YGY7</accession>
<sequence length="223" mass="24256">MKNLVLSCALACASILASINQSFAQSTKARWGIKGGLNVTTLGSYNDAARGVRNYSYRPGFQAGVVGVLPFVFSDKFDFMPELFYSQKGAKATKSYIVGDIVSGADYKISMDYIDVPFLVGFKPRPDLTFTLGPQLSFLVSQKTTVNYGNTESSSSNTSGYRKVSYGGNLGMAVAINPDFMLGLNYMYDFQHIYSPGVADGGYDLHSPERNSGFALTVSYLFN</sequence>
<dbReference type="Pfam" id="PF13568">
    <property type="entry name" value="OMP_b-brl_2"/>
    <property type="match status" value="1"/>
</dbReference>
<feature type="signal peptide" evidence="1">
    <location>
        <begin position="1"/>
        <end position="24"/>
    </location>
</feature>
<dbReference type="Proteomes" id="UP001597557">
    <property type="component" value="Unassembled WGS sequence"/>
</dbReference>
<keyword evidence="4" id="KW-1185">Reference proteome</keyword>
<dbReference type="InterPro" id="IPR025665">
    <property type="entry name" value="Beta-barrel_OMP_2"/>
</dbReference>
<evidence type="ECO:0000313" key="3">
    <source>
        <dbReference type="EMBL" id="MFD2874555.1"/>
    </source>
</evidence>
<dbReference type="RefSeq" id="WP_377189453.1">
    <property type="nucleotide sequence ID" value="NZ_JBHUPD010000004.1"/>
</dbReference>
<evidence type="ECO:0000259" key="2">
    <source>
        <dbReference type="Pfam" id="PF13568"/>
    </source>
</evidence>
<gene>
    <name evidence="3" type="ORF">ACFS5N_18875</name>
</gene>
<reference evidence="4" key="1">
    <citation type="journal article" date="2019" name="Int. J. Syst. Evol. Microbiol.">
        <title>The Global Catalogue of Microorganisms (GCM) 10K type strain sequencing project: providing services to taxonomists for standard genome sequencing and annotation.</title>
        <authorList>
            <consortium name="The Broad Institute Genomics Platform"/>
            <consortium name="The Broad Institute Genome Sequencing Center for Infectious Disease"/>
            <person name="Wu L."/>
            <person name="Ma J."/>
        </authorList>
    </citation>
    <scope>NUCLEOTIDE SEQUENCE [LARGE SCALE GENOMIC DNA]</scope>
    <source>
        <strain evidence="4">KCTC 22437</strain>
    </source>
</reference>
<protein>
    <submittedName>
        <fullName evidence="3">Porin family protein</fullName>
    </submittedName>
</protein>
<name>A0ABW5YGY7_9SPHI</name>
<dbReference type="EMBL" id="JBHUPD010000004">
    <property type="protein sequence ID" value="MFD2874555.1"/>
    <property type="molecule type" value="Genomic_DNA"/>
</dbReference>
<keyword evidence="1" id="KW-0732">Signal</keyword>